<evidence type="ECO:0000256" key="2">
    <source>
        <dbReference type="ARBA" id="ARBA00023002"/>
    </source>
</evidence>
<dbReference type="RefSeq" id="WP_135642175.1">
    <property type="nucleotide sequence ID" value="NZ_RQGH01000024.1"/>
</dbReference>
<dbReference type="AlphaFoldDB" id="A0A4Z1A278"/>
<dbReference type="Pfam" id="PF02826">
    <property type="entry name" value="2-Hacid_dh_C"/>
    <property type="match status" value="2"/>
</dbReference>
<dbReference type="InterPro" id="IPR029752">
    <property type="entry name" value="D-isomer_DH_CS1"/>
</dbReference>
<dbReference type="CDD" id="cd12172">
    <property type="entry name" value="PGDH_like_2"/>
    <property type="match status" value="1"/>
</dbReference>
<dbReference type="GO" id="GO:0030267">
    <property type="term" value="F:glyoxylate reductase (NADPH) activity"/>
    <property type="evidence" value="ECO:0007669"/>
    <property type="project" value="TreeGrafter"/>
</dbReference>
<dbReference type="GO" id="GO:0005829">
    <property type="term" value="C:cytosol"/>
    <property type="evidence" value="ECO:0007669"/>
    <property type="project" value="TreeGrafter"/>
</dbReference>
<evidence type="ECO:0000256" key="1">
    <source>
        <dbReference type="ARBA" id="ARBA00005854"/>
    </source>
</evidence>
<evidence type="ECO:0000313" key="6">
    <source>
        <dbReference type="EMBL" id="TGL66376.1"/>
    </source>
</evidence>
<name>A0A4Z1A278_9LEPT</name>
<evidence type="ECO:0000259" key="5">
    <source>
        <dbReference type="Pfam" id="PF02826"/>
    </source>
</evidence>
<dbReference type="InterPro" id="IPR006140">
    <property type="entry name" value="D-isomer_DH_NAD-bd"/>
</dbReference>
<dbReference type="GO" id="GO:0016618">
    <property type="term" value="F:hydroxypyruvate reductase [NAD(P)H] activity"/>
    <property type="evidence" value="ECO:0007669"/>
    <property type="project" value="TreeGrafter"/>
</dbReference>
<keyword evidence="7" id="KW-1185">Reference proteome</keyword>
<dbReference type="InterPro" id="IPR029753">
    <property type="entry name" value="D-isomer_DH_CS"/>
</dbReference>
<keyword evidence="2 3" id="KW-0560">Oxidoreductase</keyword>
<gene>
    <name evidence="6" type="ORF">EHQ62_09320</name>
</gene>
<dbReference type="InterPro" id="IPR036291">
    <property type="entry name" value="NAD(P)-bd_dom_sf"/>
</dbReference>
<dbReference type="InterPro" id="IPR006139">
    <property type="entry name" value="D-isomer_2_OHA_DH_cat_dom"/>
</dbReference>
<evidence type="ECO:0000259" key="4">
    <source>
        <dbReference type="Pfam" id="PF00389"/>
    </source>
</evidence>
<evidence type="ECO:0000313" key="7">
    <source>
        <dbReference type="Proteomes" id="UP000297567"/>
    </source>
</evidence>
<dbReference type="Proteomes" id="UP000297567">
    <property type="component" value="Unassembled WGS sequence"/>
</dbReference>
<dbReference type="Pfam" id="PF00389">
    <property type="entry name" value="2-Hacid_dh"/>
    <property type="match status" value="1"/>
</dbReference>
<feature type="domain" description="D-isomer specific 2-hydroxyacid dehydrogenase NAD-binding" evidence="5">
    <location>
        <begin position="112"/>
        <end position="182"/>
    </location>
</feature>
<comment type="similarity">
    <text evidence="1 3">Belongs to the D-isomer specific 2-hydroxyacid dehydrogenase family.</text>
</comment>
<protein>
    <submittedName>
        <fullName evidence="6">Dehydrogenase</fullName>
    </submittedName>
</protein>
<organism evidence="6 7">
    <name type="scientific">Leptospira jelokensis</name>
    <dbReference type="NCBI Taxonomy" id="2484931"/>
    <lineage>
        <taxon>Bacteria</taxon>
        <taxon>Pseudomonadati</taxon>
        <taxon>Spirochaetota</taxon>
        <taxon>Spirochaetia</taxon>
        <taxon>Leptospirales</taxon>
        <taxon>Leptospiraceae</taxon>
        <taxon>Leptospira</taxon>
    </lineage>
</organism>
<dbReference type="Gene3D" id="3.40.50.720">
    <property type="entry name" value="NAD(P)-binding Rossmann-like Domain"/>
    <property type="match status" value="2"/>
</dbReference>
<dbReference type="SUPFAM" id="SSF51735">
    <property type="entry name" value="NAD(P)-binding Rossmann-fold domains"/>
    <property type="match status" value="1"/>
</dbReference>
<dbReference type="SUPFAM" id="SSF52283">
    <property type="entry name" value="Formate/glycerate dehydrogenase catalytic domain-like"/>
    <property type="match status" value="1"/>
</dbReference>
<dbReference type="InterPro" id="IPR050223">
    <property type="entry name" value="D-isomer_2-hydroxyacid_DH"/>
</dbReference>
<dbReference type="GO" id="GO:0051287">
    <property type="term" value="F:NAD binding"/>
    <property type="evidence" value="ECO:0007669"/>
    <property type="project" value="InterPro"/>
</dbReference>
<feature type="domain" description="D-isomer specific 2-hydroxyacid dehydrogenase NAD-binding" evidence="5">
    <location>
        <begin position="183"/>
        <end position="304"/>
    </location>
</feature>
<dbReference type="PANTHER" id="PTHR10996:SF283">
    <property type="entry name" value="GLYOXYLATE_HYDROXYPYRUVATE REDUCTASE B"/>
    <property type="match status" value="1"/>
</dbReference>
<dbReference type="EMBL" id="RQGH01000024">
    <property type="protein sequence ID" value="TGL66376.1"/>
    <property type="molecule type" value="Genomic_DNA"/>
</dbReference>
<dbReference type="PROSITE" id="PS00065">
    <property type="entry name" value="D_2_HYDROXYACID_DH_1"/>
    <property type="match status" value="1"/>
</dbReference>
<feature type="domain" description="D-isomer specific 2-hydroxyacid dehydrogenase catalytic" evidence="4">
    <location>
        <begin position="15"/>
        <end position="335"/>
    </location>
</feature>
<comment type="caution">
    <text evidence="6">The sequence shown here is derived from an EMBL/GenBank/DDBJ whole genome shotgun (WGS) entry which is preliminary data.</text>
</comment>
<proteinExistence type="inferred from homology"/>
<sequence>MKSVFVSTFPFCRTSPKALELLASNGYKVTINPMGRKMKPLEVMEAAKDFDALIAGTEDLTPLVKETTHLKLISRVGVGLDSVPLDLCKERGISVAYTPDAVSPAVSELAVSLIIDAMRKVTYADREIRNGEWTRPYGSRIGGSTIGILGFGRIGKRVASHLLGYMPKEILVCDLLNQEQSMERLQKLSNQIFEMNQTIGKNWNPTKLIQVDLETLLKRSDAVTIHIPLNDNTKNLLDAKAMSTMKPEAVLINTARGGIVNEDDLYQILKDQKIAAAAMDVFLDEPYNGPLCELENVILTQHMGSCSNDCREDMEREAAENVVGFFGGGSWERVV</sequence>
<accession>A0A4Z1A278</accession>
<dbReference type="PROSITE" id="PS00670">
    <property type="entry name" value="D_2_HYDROXYACID_DH_2"/>
    <property type="match status" value="1"/>
</dbReference>
<reference evidence="6" key="1">
    <citation type="journal article" date="2019" name="PLoS Negl. Trop. Dis.">
        <title>Revisiting the worldwide diversity of Leptospira species in the environment.</title>
        <authorList>
            <person name="Vincent A.T."/>
            <person name="Schiettekatte O."/>
            <person name="Bourhy P."/>
            <person name="Veyrier F.J."/>
            <person name="Picardeau M."/>
        </authorList>
    </citation>
    <scope>NUCLEOTIDE SEQUENCE [LARGE SCALE GENOMIC DNA]</scope>
    <source>
        <strain evidence="6">201702451</strain>
    </source>
</reference>
<evidence type="ECO:0000256" key="3">
    <source>
        <dbReference type="RuleBase" id="RU003719"/>
    </source>
</evidence>
<dbReference type="PANTHER" id="PTHR10996">
    <property type="entry name" value="2-HYDROXYACID DEHYDROGENASE-RELATED"/>
    <property type="match status" value="1"/>
</dbReference>